<evidence type="ECO:0000313" key="3">
    <source>
        <dbReference type="RefSeq" id="XP_033788837.1"/>
    </source>
</evidence>
<gene>
    <name evidence="3" type="primary">LOC117354986</name>
</gene>
<feature type="region of interest" description="Disordered" evidence="1">
    <location>
        <begin position="128"/>
        <end position="148"/>
    </location>
</feature>
<proteinExistence type="predicted"/>
<evidence type="ECO:0000313" key="2">
    <source>
        <dbReference type="Proteomes" id="UP000515159"/>
    </source>
</evidence>
<dbReference type="Proteomes" id="UP000515159">
    <property type="component" value="Chromosome 1"/>
</dbReference>
<keyword evidence="2" id="KW-1185">Reference proteome</keyword>
<dbReference type="RefSeq" id="XP_033788837.1">
    <property type="nucleotide sequence ID" value="XM_033932946.1"/>
</dbReference>
<protein>
    <submittedName>
        <fullName evidence="3">Uncharacterized protein LOC117354986</fullName>
    </submittedName>
</protein>
<dbReference type="GeneID" id="117354986"/>
<name>A0A6P8PJR4_GEOSA</name>
<organism evidence="2 3">
    <name type="scientific">Geotrypetes seraphini</name>
    <name type="common">Gaboon caecilian</name>
    <name type="synonym">Caecilia seraphini</name>
    <dbReference type="NCBI Taxonomy" id="260995"/>
    <lineage>
        <taxon>Eukaryota</taxon>
        <taxon>Metazoa</taxon>
        <taxon>Chordata</taxon>
        <taxon>Craniata</taxon>
        <taxon>Vertebrata</taxon>
        <taxon>Euteleostomi</taxon>
        <taxon>Amphibia</taxon>
        <taxon>Gymnophiona</taxon>
        <taxon>Geotrypetes</taxon>
    </lineage>
</organism>
<sequence>MKYMYSSVCAVCGIPVSAGSTAAGWSDGLQDLTLMVCTSVLLSVQYPQFTQQQLEEKLKTGKINRPVEALIRKQITEKTTPEMNEKGFEHFLPQNQLARAKRSIMPDKPNEYFFTDLANLQKQLVSGKRSRQLSARRGTNLPPQRNPSYFAEAGKVQHVGKRDAAREEKLGREPLLPPILSMVADEAFALKMKILLQTKMPMHSRCLLLNRGFP</sequence>
<reference evidence="3" key="1">
    <citation type="submission" date="2025-08" db="UniProtKB">
        <authorList>
            <consortium name="RefSeq"/>
        </authorList>
    </citation>
    <scope>IDENTIFICATION</scope>
</reference>
<dbReference type="KEGG" id="gsh:117354986"/>
<evidence type="ECO:0000256" key="1">
    <source>
        <dbReference type="SAM" id="MobiDB-lite"/>
    </source>
</evidence>
<accession>A0A6P8PJR4</accession>
<dbReference type="OrthoDB" id="9909171at2759"/>
<dbReference type="InParanoid" id="A0A6P8PJR4"/>
<dbReference type="AlphaFoldDB" id="A0A6P8PJR4"/>